<dbReference type="GO" id="GO:0004222">
    <property type="term" value="F:metalloendopeptidase activity"/>
    <property type="evidence" value="ECO:0007669"/>
    <property type="project" value="TreeGrafter"/>
</dbReference>
<dbReference type="CDD" id="cd12797">
    <property type="entry name" value="M23_peptidase"/>
    <property type="match status" value="1"/>
</dbReference>
<dbReference type="OrthoDB" id="9815245at2"/>
<dbReference type="Pfam" id="PF01551">
    <property type="entry name" value="Peptidase_M23"/>
    <property type="match status" value="1"/>
</dbReference>
<dbReference type="EMBL" id="ARYK01000001">
    <property type="protein sequence ID" value="KCZ94035.1"/>
    <property type="molecule type" value="Genomic_DNA"/>
</dbReference>
<dbReference type="Proteomes" id="UP000025171">
    <property type="component" value="Unassembled WGS sequence"/>
</dbReference>
<dbReference type="STRING" id="1280950.HJO_01630"/>
<feature type="domain" description="M23ase beta-sheet core" evidence="1">
    <location>
        <begin position="114"/>
        <end position="203"/>
    </location>
</feature>
<dbReference type="Gene3D" id="2.70.70.10">
    <property type="entry name" value="Glucose Permease (Domain IIA)"/>
    <property type="match status" value="1"/>
</dbReference>
<dbReference type="InterPro" id="IPR016047">
    <property type="entry name" value="M23ase_b-sheet_dom"/>
</dbReference>
<gene>
    <name evidence="2" type="ORF">HJO_01630</name>
</gene>
<evidence type="ECO:0000259" key="1">
    <source>
        <dbReference type="Pfam" id="PF01551"/>
    </source>
</evidence>
<organism evidence="2 3">
    <name type="scientific">Hyphomonas johnsonii MHS-2</name>
    <dbReference type="NCBI Taxonomy" id="1280950"/>
    <lineage>
        <taxon>Bacteria</taxon>
        <taxon>Pseudomonadati</taxon>
        <taxon>Pseudomonadota</taxon>
        <taxon>Alphaproteobacteria</taxon>
        <taxon>Hyphomonadales</taxon>
        <taxon>Hyphomonadaceae</taxon>
        <taxon>Hyphomonas</taxon>
    </lineage>
</organism>
<reference evidence="2 3" key="1">
    <citation type="journal article" date="2014" name="Antonie Van Leeuwenhoek">
        <title>Hyphomonas beringensis sp. nov. and Hyphomonas chukchiensis sp. nov., isolated from surface seawater of the Bering Sea and Chukchi Sea.</title>
        <authorList>
            <person name="Li C."/>
            <person name="Lai Q."/>
            <person name="Li G."/>
            <person name="Dong C."/>
            <person name="Wang J."/>
            <person name="Liao Y."/>
            <person name="Shao Z."/>
        </authorList>
    </citation>
    <scope>NUCLEOTIDE SEQUENCE [LARGE SCALE GENOMIC DNA]</scope>
    <source>
        <strain evidence="2 3">MHS-2</strain>
    </source>
</reference>
<proteinExistence type="predicted"/>
<dbReference type="PANTHER" id="PTHR21666:SF270">
    <property type="entry name" value="MUREIN HYDROLASE ACTIVATOR ENVC"/>
    <property type="match status" value="1"/>
</dbReference>
<dbReference type="eggNOG" id="COG0739">
    <property type="taxonomic scope" value="Bacteria"/>
</dbReference>
<dbReference type="SUPFAM" id="SSF51261">
    <property type="entry name" value="Duplicated hybrid motif"/>
    <property type="match status" value="1"/>
</dbReference>
<dbReference type="PANTHER" id="PTHR21666">
    <property type="entry name" value="PEPTIDASE-RELATED"/>
    <property type="match status" value="1"/>
</dbReference>
<name>A0A059FTP3_9PROT</name>
<accession>A0A059FTP3</accession>
<dbReference type="PATRIC" id="fig|1280950.3.peg.336"/>
<comment type="caution">
    <text evidence="2">The sequence shown here is derived from an EMBL/GenBank/DDBJ whole genome shotgun (WGS) entry which is preliminary data.</text>
</comment>
<dbReference type="InterPro" id="IPR011055">
    <property type="entry name" value="Dup_hybrid_motif"/>
</dbReference>
<dbReference type="AlphaFoldDB" id="A0A059FTP3"/>
<evidence type="ECO:0000313" key="3">
    <source>
        <dbReference type="Proteomes" id="UP000025171"/>
    </source>
</evidence>
<dbReference type="InterPro" id="IPR050570">
    <property type="entry name" value="Cell_wall_metabolism_enzyme"/>
</dbReference>
<dbReference type="RefSeq" id="WP_084141312.1">
    <property type="nucleotide sequence ID" value="NZ_ARYK01000001.1"/>
</dbReference>
<evidence type="ECO:0000313" key="2">
    <source>
        <dbReference type="EMBL" id="KCZ94035.1"/>
    </source>
</evidence>
<protein>
    <submittedName>
        <fullName evidence="2">Peptidase M23</fullName>
    </submittedName>
</protein>
<sequence>MAPSPRQFAPYALLATCVVGIFALRPGPAPLSPLADETVEALPVPQPALPQIHAFPVTLSLCPTLAVANAPPADAGLHILGYTASATLNGVTLARAPVETACLSSGFGARNGQVHTGLDLYNPDPVSIYAAADGTVREAAFRDDFGNMLVIAHENGVFTRYAHLASMPNLAAGDSVLSGETIGVMGNTAASLIPRHLHYEILTGEWGEQAGSFALTPVDVLGLPGADRTEPGD</sequence>
<keyword evidence="3" id="KW-1185">Reference proteome</keyword>